<keyword evidence="1" id="KW-0808">Transferase</keyword>
<dbReference type="Gene3D" id="3.30.565.10">
    <property type="entry name" value="Histidine kinase-like ATPase, C-terminal domain"/>
    <property type="match status" value="1"/>
</dbReference>
<dbReference type="KEGG" id="hcu:MUN79_08740"/>
<evidence type="ECO:0000256" key="2">
    <source>
        <dbReference type="ARBA" id="ARBA00022777"/>
    </source>
</evidence>
<dbReference type="Proteomes" id="UP000831796">
    <property type="component" value="Chromosome"/>
</dbReference>
<gene>
    <name evidence="5" type="ORF">MUN79_08740</name>
</gene>
<evidence type="ECO:0000259" key="4">
    <source>
        <dbReference type="Pfam" id="PF02518"/>
    </source>
</evidence>
<keyword evidence="6" id="KW-1185">Reference proteome</keyword>
<reference evidence="5" key="1">
    <citation type="submission" date="2022-04" db="EMBL/GenBank/DDBJ databases">
        <title>Hymenobacter sp. isolated from the air.</title>
        <authorList>
            <person name="Won M."/>
            <person name="Lee C.-M."/>
            <person name="Woen H.-Y."/>
            <person name="Kwon S.-W."/>
        </authorList>
    </citation>
    <scope>NUCLEOTIDE SEQUENCE</scope>
    <source>
        <strain evidence="5">5116S-3</strain>
    </source>
</reference>
<proteinExistence type="predicted"/>
<dbReference type="SUPFAM" id="SSF55874">
    <property type="entry name" value="ATPase domain of HSP90 chaperone/DNA topoisomerase II/histidine kinase"/>
    <property type="match status" value="1"/>
</dbReference>
<dbReference type="InterPro" id="IPR050482">
    <property type="entry name" value="Sensor_HK_TwoCompSys"/>
</dbReference>
<dbReference type="Pfam" id="PF02518">
    <property type="entry name" value="HATPase_c"/>
    <property type="match status" value="1"/>
</dbReference>
<protein>
    <recommendedName>
        <fullName evidence="4">Histidine kinase/HSP90-like ATPase domain-containing protein</fullName>
    </recommendedName>
</protein>
<evidence type="ECO:0000313" key="5">
    <source>
        <dbReference type="EMBL" id="UOQ73967.1"/>
    </source>
</evidence>
<dbReference type="GO" id="GO:0016301">
    <property type="term" value="F:kinase activity"/>
    <property type="evidence" value="ECO:0007669"/>
    <property type="project" value="UniProtKB-KW"/>
</dbReference>
<keyword evidence="3" id="KW-0902">Two-component regulatory system</keyword>
<dbReference type="InterPro" id="IPR003594">
    <property type="entry name" value="HATPase_dom"/>
</dbReference>
<feature type="domain" description="Histidine kinase/HSP90-like ATPase" evidence="4">
    <location>
        <begin position="7"/>
        <end position="56"/>
    </location>
</feature>
<dbReference type="PANTHER" id="PTHR24421">
    <property type="entry name" value="NITRATE/NITRITE SENSOR PROTEIN NARX-RELATED"/>
    <property type="match status" value="1"/>
</dbReference>
<keyword evidence="2" id="KW-0418">Kinase</keyword>
<accession>A0A8T9Q8U8</accession>
<dbReference type="GO" id="GO:0000160">
    <property type="term" value="P:phosphorelay signal transduction system"/>
    <property type="evidence" value="ECO:0007669"/>
    <property type="project" value="UniProtKB-KW"/>
</dbReference>
<dbReference type="InterPro" id="IPR036890">
    <property type="entry name" value="HATPase_C_sf"/>
</dbReference>
<organism evidence="5 6">
    <name type="scientific">Hymenobacter cellulosilyticus</name>
    <dbReference type="NCBI Taxonomy" id="2932248"/>
    <lineage>
        <taxon>Bacteria</taxon>
        <taxon>Pseudomonadati</taxon>
        <taxon>Bacteroidota</taxon>
        <taxon>Cytophagia</taxon>
        <taxon>Cytophagales</taxon>
        <taxon>Hymenobacteraceae</taxon>
        <taxon>Hymenobacter</taxon>
    </lineage>
</organism>
<name>A0A8T9Q8U8_9BACT</name>
<dbReference type="EMBL" id="CP095046">
    <property type="protein sequence ID" value="UOQ73967.1"/>
    <property type="molecule type" value="Genomic_DNA"/>
</dbReference>
<dbReference type="RefSeq" id="WP_244677312.1">
    <property type="nucleotide sequence ID" value="NZ_CP095046.1"/>
</dbReference>
<evidence type="ECO:0000256" key="1">
    <source>
        <dbReference type="ARBA" id="ARBA00022679"/>
    </source>
</evidence>
<sequence>MRARREFFLLFKEAVNNLAKYAQCAQAAISLRYENHRLVLTVQDDGVGFDPRLRPRAAATG</sequence>
<evidence type="ECO:0000256" key="3">
    <source>
        <dbReference type="ARBA" id="ARBA00023012"/>
    </source>
</evidence>
<dbReference type="AlphaFoldDB" id="A0A8T9Q8U8"/>
<evidence type="ECO:0000313" key="6">
    <source>
        <dbReference type="Proteomes" id="UP000831796"/>
    </source>
</evidence>